<feature type="region of interest" description="Disordered" evidence="1">
    <location>
        <begin position="1"/>
        <end position="25"/>
    </location>
</feature>
<comment type="caution">
    <text evidence="2">The sequence shown here is derived from an EMBL/GenBank/DDBJ whole genome shotgun (WGS) entry which is preliminary data.</text>
</comment>
<sequence length="73" mass="8809">MFPLAVAGQGRDGRQVRRDRAPRRARLRRARLRRARLRRARLRRARLRRARLRARVRGGDRLEEEAEGDERQQ</sequence>
<name>A0ABW8ABP3_9ACTN</name>
<reference evidence="2 3" key="1">
    <citation type="submission" date="2024-10" db="EMBL/GenBank/DDBJ databases">
        <title>The Natural Products Discovery Center: Release of the First 8490 Sequenced Strains for Exploring Actinobacteria Biosynthetic Diversity.</title>
        <authorList>
            <person name="Kalkreuter E."/>
            <person name="Kautsar S.A."/>
            <person name="Yang D."/>
            <person name="Bader C.D."/>
            <person name="Teijaro C.N."/>
            <person name="Fluegel L."/>
            <person name="Davis C.M."/>
            <person name="Simpson J.R."/>
            <person name="Lauterbach L."/>
            <person name="Steele A.D."/>
            <person name="Gui C."/>
            <person name="Meng S."/>
            <person name="Li G."/>
            <person name="Viehrig K."/>
            <person name="Ye F."/>
            <person name="Su P."/>
            <person name="Kiefer A.F."/>
            <person name="Nichols A."/>
            <person name="Cepeda A.J."/>
            <person name="Yan W."/>
            <person name="Fan B."/>
            <person name="Jiang Y."/>
            <person name="Adhikari A."/>
            <person name="Zheng C.-J."/>
            <person name="Schuster L."/>
            <person name="Cowan T.M."/>
            <person name="Smanski M.J."/>
            <person name="Chevrette M.G."/>
            <person name="De Carvalho L.P.S."/>
            <person name="Shen B."/>
        </authorList>
    </citation>
    <scope>NUCLEOTIDE SEQUENCE [LARGE SCALE GENOMIC DNA]</scope>
    <source>
        <strain evidence="2 3">NPDC049503</strain>
    </source>
</reference>
<organism evidence="2 3">
    <name type="scientific">Nonomuraea indica</name>
    <dbReference type="NCBI Taxonomy" id="1581193"/>
    <lineage>
        <taxon>Bacteria</taxon>
        <taxon>Bacillati</taxon>
        <taxon>Actinomycetota</taxon>
        <taxon>Actinomycetes</taxon>
        <taxon>Streptosporangiales</taxon>
        <taxon>Streptosporangiaceae</taxon>
        <taxon>Nonomuraea</taxon>
    </lineage>
</organism>
<evidence type="ECO:0000256" key="1">
    <source>
        <dbReference type="SAM" id="MobiDB-lite"/>
    </source>
</evidence>
<dbReference type="Proteomes" id="UP001612928">
    <property type="component" value="Unassembled WGS sequence"/>
</dbReference>
<dbReference type="SUPFAM" id="SSF141571">
    <property type="entry name" value="Pentapeptide repeat-like"/>
    <property type="match status" value="1"/>
</dbReference>
<protein>
    <submittedName>
        <fullName evidence="2">Pentapeptide repeat-containing protein</fullName>
    </submittedName>
</protein>
<dbReference type="EMBL" id="JBITMB010000006">
    <property type="protein sequence ID" value="MFI7443437.1"/>
    <property type="molecule type" value="Genomic_DNA"/>
</dbReference>
<evidence type="ECO:0000313" key="2">
    <source>
        <dbReference type="EMBL" id="MFI7443437.1"/>
    </source>
</evidence>
<gene>
    <name evidence="2" type="ORF">ACIBP5_26000</name>
</gene>
<evidence type="ECO:0000313" key="3">
    <source>
        <dbReference type="Proteomes" id="UP001612928"/>
    </source>
</evidence>
<proteinExistence type="predicted"/>
<dbReference type="RefSeq" id="WP_397023962.1">
    <property type="nucleotide sequence ID" value="NZ_JBITMB010000006.1"/>
</dbReference>
<dbReference type="Pfam" id="PF00805">
    <property type="entry name" value="Pentapeptide"/>
    <property type="match status" value="1"/>
</dbReference>
<dbReference type="InterPro" id="IPR001646">
    <property type="entry name" value="5peptide_repeat"/>
</dbReference>
<keyword evidence="3" id="KW-1185">Reference proteome</keyword>
<dbReference type="Gene3D" id="2.160.20.80">
    <property type="entry name" value="E3 ubiquitin-protein ligase SopA"/>
    <property type="match status" value="1"/>
</dbReference>
<accession>A0ABW8ABP3</accession>